<gene>
    <name evidence="1" type="ORF">NBG4_430006</name>
</gene>
<keyword evidence="2" id="KW-1185">Reference proteome</keyword>
<accession>A0A2U3QI75</accession>
<dbReference type="Proteomes" id="UP000245125">
    <property type="component" value="Unassembled WGS sequence"/>
</dbReference>
<protein>
    <submittedName>
        <fullName evidence="1">Uncharacterized protein</fullName>
    </submittedName>
</protein>
<evidence type="ECO:0000313" key="2">
    <source>
        <dbReference type="Proteomes" id="UP000245125"/>
    </source>
</evidence>
<proteinExistence type="predicted"/>
<evidence type="ECO:0000313" key="1">
    <source>
        <dbReference type="EMBL" id="SPQ01111.1"/>
    </source>
</evidence>
<organism evidence="1 2">
    <name type="scientific">Candidatus Sulfobium mesophilum</name>
    <dbReference type="NCBI Taxonomy" id="2016548"/>
    <lineage>
        <taxon>Bacteria</taxon>
        <taxon>Pseudomonadati</taxon>
        <taxon>Nitrospirota</taxon>
        <taxon>Nitrospiria</taxon>
        <taxon>Nitrospirales</taxon>
        <taxon>Nitrospiraceae</taxon>
        <taxon>Candidatus Sulfobium</taxon>
    </lineage>
</organism>
<dbReference type="EMBL" id="OUUY01000090">
    <property type="protein sequence ID" value="SPQ01111.1"/>
    <property type="molecule type" value="Genomic_DNA"/>
</dbReference>
<dbReference type="AlphaFoldDB" id="A0A2U3QI75"/>
<sequence>MHYYLVLVALSELCKNKVLLKSGLAVIFLPVDLYWKVRAAG</sequence>
<name>A0A2U3QI75_9BACT</name>
<reference evidence="2" key="1">
    <citation type="submission" date="2018-03" db="EMBL/GenBank/DDBJ databases">
        <authorList>
            <person name="Zecchin S."/>
        </authorList>
    </citation>
    <scope>NUCLEOTIDE SEQUENCE [LARGE SCALE GENOMIC DNA]</scope>
</reference>